<comment type="caution">
    <text evidence="1">The sequence shown here is derived from an EMBL/GenBank/DDBJ whole genome shotgun (WGS) entry which is preliminary data.</text>
</comment>
<protein>
    <submittedName>
        <fullName evidence="1">Uncharacterized protein</fullName>
    </submittedName>
</protein>
<name>A0ABV3MZ01_9GAMM</name>
<sequence length="52" mass="6159">MKEKCPVGNHQAFTRYWIRHDIRQMKNRNSKAAIGVIGCWLRIREMALNSDD</sequence>
<dbReference type="Proteomes" id="UP001554567">
    <property type="component" value="Unassembled WGS sequence"/>
</dbReference>
<proteinExistence type="predicted"/>
<accession>A0ABV3MZ01</accession>
<dbReference type="EMBL" id="JBFKZN010000003">
    <property type="protein sequence ID" value="MEW5288791.1"/>
    <property type="molecule type" value="Genomic_DNA"/>
</dbReference>
<organism evidence="1 2">
    <name type="scientific">Erwinia papayae</name>
    <dbReference type="NCBI Taxonomy" id="206499"/>
    <lineage>
        <taxon>Bacteria</taxon>
        <taxon>Pseudomonadati</taxon>
        <taxon>Pseudomonadota</taxon>
        <taxon>Gammaproteobacteria</taxon>
        <taxon>Enterobacterales</taxon>
        <taxon>Erwiniaceae</taxon>
        <taxon>Erwinia</taxon>
    </lineage>
</organism>
<dbReference type="RefSeq" id="WP_160170845.1">
    <property type="nucleotide sequence ID" value="NZ_JBFKZN010000003.1"/>
</dbReference>
<reference evidence="1 2" key="1">
    <citation type="submission" date="2024-07" db="EMBL/GenBank/DDBJ databases">
        <authorList>
            <person name="Dulla G.F.J."/>
            <person name="Delorm J.G."/>
        </authorList>
    </citation>
    <scope>NUCLEOTIDE SEQUENCE [LARGE SCALE GENOMIC DNA]</scope>
    <source>
        <strain evidence="1 2">JGD 233</strain>
    </source>
</reference>
<gene>
    <name evidence="1" type="ORF">ABW286_06310</name>
</gene>
<evidence type="ECO:0000313" key="1">
    <source>
        <dbReference type="EMBL" id="MEW5288791.1"/>
    </source>
</evidence>
<evidence type="ECO:0000313" key="2">
    <source>
        <dbReference type="Proteomes" id="UP001554567"/>
    </source>
</evidence>
<keyword evidence="2" id="KW-1185">Reference proteome</keyword>